<dbReference type="SUPFAM" id="SSF56059">
    <property type="entry name" value="Glutathione synthetase ATP-binding domain-like"/>
    <property type="match status" value="1"/>
</dbReference>
<dbReference type="RefSeq" id="WP_376849876.1">
    <property type="nucleotide sequence ID" value="NZ_JBHSMF010000006.1"/>
</dbReference>
<feature type="domain" description="DUF403" evidence="2">
    <location>
        <begin position="550"/>
        <end position="862"/>
    </location>
</feature>
<accession>A0ABW0NFW3</accession>
<dbReference type="Pfam" id="PF14403">
    <property type="entry name" value="CP_ATPgrasp_2"/>
    <property type="match status" value="1"/>
</dbReference>
<evidence type="ECO:0000313" key="5">
    <source>
        <dbReference type="Proteomes" id="UP001596037"/>
    </source>
</evidence>
<reference evidence="5" key="1">
    <citation type="journal article" date="2019" name="Int. J. Syst. Evol. Microbiol.">
        <title>The Global Catalogue of Microorganisms (GCM) 10K type strain sequencing project: providing services to taxonomists for standard genome sequencing and annotation.</title>
        <authorList>
            <consortium name="The Broad Institute Genomics Platform"/>
            <consortium name="The Broad Institute Genome Sequencing Center for Infectious Disease"/>
            <person name="Wu L."/>
            <person name="Ma J."/>
        </authorList>
    </citation>
    <scope>NUCLEOTIDE SEQUENCE [LARGE SCALE GENOMIC DNA]</scope>
    <source>
        <strain evidence="5">CCUG 57401</strain>
    </source>
</reference>
<name>A0ABW0NFW3_9BURK</name>
<evidence type="ECO:0000259" key="3">
    <source>
        <dbReference type="Pfam" id="PF14403"/>
    </source>
</evidence>
<evidence type="ECO:0000256" key="1">
    <source>
        <dbReference type="SAM" id="MobiDB-lite"/>
    </source>
</evidence>
<dbReference type="Proteomes" id="UP001596037">
    <property type="component" value="Unassembled WGS sequence"/>
</dbReference>
<dbReference type="InterPro" id="IPR051680">
    <property type="entry name" value="ATP-dep_Glu-Cys_Ligase-2"/>
</dbReference>
<dbReference type="PANTHER" id="PTHR34595:SF2">
    <property type="entry name" value="BLR2978 PROTEIN"/>
    <property type="match status" value="1"/>
</dbReference>
<gene>
    <name evidence="4" type="ORF">ACFPOE_09680</name>
</gene>
<feature type="region of interest" description="Disordered" evidence="1">
    <location>
        <begin position="45"/>
        <end position="64"/>
    </location>
</feature>
<feature type="compositionally biased region" description="Low complexity" evidence="1">
    <location>
        <begin position="48"/>
        <end position="57"/>
    </location>
</feature>
<dbReference type="Gene3D" id="3.30.1490.270">
    <property type="match status" value="1"/>
</dbReference>
<dbReference type="PANTHER" id="PTHR34595">
    <property type="entry name" value="BLR5612 PROTEIN"/>
    <property type="match status" value="1"/>
</dbReference>
<dbReference type="Pfam" id="PF04168">
    <property type="entry name" value="Alpha-E"/>
    <property type="match status" value="1"/>
</dbReference>
<keyword evidence="5" id="KW-1185">Reference proteome</keyword>
<evidence type="ECO:0000259" key="2">
    <source>
        <dbReference type="Pfam" id="PF04168"/>
    </source>
</evidence>
<proteinExistence type="predicted"/>
<dbReference type="Gene3D" id="3.40.50.11290">
    <property type="match status" value="1"/>
</dbReference>
<sequence length="874" mass="95781">MDKQNDNLDSLFGDASGETPAALAAALAPPAAAGHYDELRGGVSTPLAAADGAPAEAAARDQPTPQWSRFFESLGHDGFRDLNRRTANLERQIRDNGVTYNVYAEADGPQRPWSLDLFPLIVTPECWQQIEAGVLQRVKLLDAIMADVYGPQTLLAGNLLPPALVHGHPGYLRALHGVRPAADTHLHIAAFDLARGPDGHWWVVSQRTQAPSGLGYLLENRLITSRLFPEAFRDLNVQRLAASYRALIDGIKQMCPTQNDPRIVLLTPGPYNETYFEHAYLARYLGLTLVEGSDLTVRDQCLYLKTLQGLEPVHGLFKRLDDEFLDPLELRSDSRLGVPGLLQVIRAGNVLVANMPGSAFLESTALLGFLPALSRHLLKEELQLPSLATWWCGERAALEAVLPLLGESVIKSTYAGPGSATVLGKSLSRRERDEWAGRIVRECDEHTLQSYLPLSQMPTWRSSRGGDRILPRSLVLRVFAVSDGPRSWHVLPGGLTRLAGTEQDIASMQRGGSSADTWVMTHGEVDPTSLLQHEQPAATVSHRARSTTTSRAAENLFWLGRYTERTENTTRLARLTLESLNGEDQNSQPLLAWLGELCVAHALVLPAVPPPAQARRVFERSLIFALGDPEQHGVGYNLNGLRNAASAVRERLSLEQWNAIVRADEQFLVECACFNDDGDYSSVEALRALENLSGHTAAMTGAQTDRMTRDDGWRLLSSGRHLERLAFLSSALAHAFETGAVFDEGGFEALVALFDSTITFHAQYQQRHDIPALLDLLVLDRDNPRSLGWVAQTLRGRLARLAGSAPGKMPEIALTVPDPQAWSFDAICARDAEGHYANLAELLAQCTEAAYKLSDDIGARYFTHSGEARHSIGA</sequence>
<comment type="caution">
    <text evidence="4">The sequence shown here is derived from an EMBL/GenBank/DDBJ whole genome shotgun (WGS) entry which is preliminary data.</text>
</comment>
<protein>
    <submittedName>
        <fullName evidence="4">Circularly permuted type 2 ATP-grasp protein</fullName>
    </submittedName>
</protein>
<dbReference type="EMBL" id="JBHSMF010000006">
    <property type="protein sequence ID" value="MFC5497799.1"/>
    <property type="molecule type" value="Genomic_DNA"/>
</dbReference>
<dbReference type="InterPro" id="IPR025841">
    <property type="entry name" value="CP_ATPgrasp_2"/>
</dbReference>
<feature type="domain" description="Circularly permuted ATP-grasp type 2" evidence="3">
    <location>
        <begin position="119"/>
        <end position="499"/>
    </location>
</feature>
<dbReference type="InterPro" id="IPR007296">
    <property type="entry name" value="DUF403"/>
</dbReference>
<organism evidence="4 5">
    <name type="scientific">Caenimonas terrae</name>
    <dbReference type="NCBI Taxonomy" id="696074"/>
    <lineage>
        <taxon>Bacteria</taxon>
        <taxon>Pseudomonadati</taxon>
        <taxon>Pseudomonadota</taxon>
        <taxon>Betaproteobacteria</taxon>
        <taxon>Burkholderiales</taxon>
        <taxon>Comamonadaceae</taxon>
        <taxon>Caenimonas</taxon>
    </lineage>
</organism>
<evidence type="ECO:0000313" key="4">
    <source>
        <dbReference type="EMBL" id="MFC5497799.1"/>
    </source>
</evidence>